<feature type="transmembrane region" description="Helical" evidence="7">
    <location>
        <begin position="260"/>
        <end position="282"/>
    </location>
</feature>
<proteinExistence type="predicted"/>
<keyword evidence="2 7" id="KW-0812">Transmembrane</keyword>
<keyword evidence="3" id="KW-0547">Nucleotide-binding</keyword>
<dbReference type="GO" id="GO:0005524">
    <property type="term" value="F:ATP binding"/>
    <property type="evidence" value="ECO:0007669"/>
    <property type="project" value="UniProtKB-KW"/>
</dbReference>
<dbReference type="SUPFAM" id="SSF52540">
    <property type="entry name" value="P-loop containing nucleoside triphosphate hydrolases"/>
    <property type="match status" value="1"/>
</dbReference>
<dbReference type="PANTHER" id="PTHR43394:SF1">
    <property type="entry name" value="ATP-BINDING CASSETTE SUB-FAMILY B MEMBER 10, MITOCHONDRIAL"/>
    <property type="match status" value="1"/>
</dbReference>
<comment type="subcellular location">
    <subcellularLocation>
        <location evidence="1">Cell membrane</location>
        <topology evidence="1">Multi-pass membrane protein</topology>
    </subcellularLocation>
</comment>
<keyword evidence="6 7" id="KW-0472">Membrane</keyword>
<protein>
    <submittedName>
        <fullName evidence="10">Toxin RTX-I translocation ATP-binding protein</fullName>
    </submittedName>
</protein>
<sequence length="590" mass="68182">MRLGFKTKSILQEVKYLPSIVKLMWNFDRKHLILSGILSLILGGIPSISLLLSQQMINTIVARRELKIVFAYLLFYVLVSLLSEYCTNFKNYNETYLQNTINYELNCLVMKKCQKLSLADFENSVIYDKLQRIQGEISYKPYQTLQILTGLLTIFSMLLSSITILVLWKPYCAIFLLIIPLFSSFYYIKLGKTEFDYKLKRTEEGRKSWYLSKLLTTDSSIKEVKLFDLSKYLITKYKKINRSFIEQDMEYMKKRSVYDLLYETILHICSCVVVVLSVLAAYNGQILIGNVVTYIRSISNVESGCASLLNSIYLLYNNTLYIRELFEFIELKECSEEDNNKYIPLSSIQDISLKNVSFVYKNGNVALKNINLYMKKGEKIAIVGQNGSGKTTLIKLLSCLYHSYEGEILINNTNIKEYGASTIRKNISVLFQDYVKYEMTLRDNVGFGDVIYRKEDGRIHKVLQKVGLDNIFPGGLSTQLGLWFNEGIGLSGGQWQKLAISRMMFKRCSVYILDEPNAALDPISVNNILKNFFEYVQDSLCIFITHKMSSVQYADRIIVMKDGEIIGDGTHSKLYKENEYYKMLYDKEMN</sequence>
<dbReference type="InterPro" id="IPR003593">
    <property type="entry name" value="AAA+_ATPase"/>
</dbReference>
<dbReference type="GO" id="GO:0015421">
    <property type="term" value="F:ABC-type oligopeptide transporter activity"/>
    <property type="evidence" value="ECO:0007669"/>
    <property type="project" value="TreeGrafter"/>
</dbReference>
<accession>A0A6N2VYT8</accession>
<dbReference type="InterPro" id="IPR036640">
    <property type="entry name" value="ABC1_TM_sf"/>
</dbReference>
<evidence type="ECO:0000256" key="1">
    <source>
        <dbReference type="ARBA" id="ARBA00004651"/>
    </source>
</evidence>
<dbReference type="InterPro" id="IPR017871">
    <property type="entry name" value="ABC_transporter-like_CS"/>
</dbReference>
<evidence type="ECO:0000256" key="5">
    <source>
        <dbReference type="ARBA" id="ARBA00022989"/>
    </source>
</evidence>
<dbReference type="InterPro" id="IPR003439">
    <property type="entry name" value="ABC_transporter-like_ATP-bd"/>
</dbReference>
<feature type="transmembrane region" description="Helical" evidence="7">
    <location>
        <begin position="147"/>
        <end position="168"/>
    </location>
</feature>
<dbReference type="CDD" id="cd03228">
    <property type="entry name" value="ABCC_MRP_Like"/>
    <property type="match status" value="1"/>
</dbReference>
<reference evidence="10" key="1">
    <citation type="submission" date="2019-11" db="EMBL/GenBank/DDBJ databases">
        <authorList>
            <person name="Feng L."/>
        </authorList>
    </citation>
    <scope>NUCLEOTIDE SEQUENCE</scope>
    <source>
        <strain evidence="10">CnexileLFYP112</strain>
    </source>
</reference>
<dbReference type="GO" id="GO:0005886">
    <property type="term" value="C:plasma membrane"/>
    <property type="evidence" value="ECO:0007669"/>
    <property type="project" value="UniProtKB-SubCell"/>
</dbReference>
<evidence type="ECO:0000256" key="7">
    <source>
        <dbReference type="SAM" id="Phobius"/>
    </source>
</evidence>
<evidence type="ECO:0000313" key="10">
    <source>
        <dbReference type="EMBL" id="VYT35505.1"/>
    </source>
</evidence>
<dbReference type="EMBL" id="CACRTG010000041">
    <property type="protein sequence ID" value="VYT35505.1"/>
    <property type="molecule type" value="Genomic_DNA"/>
</dbReference>
<dbReference type="InterPro" id="IPR039421">
    <property type="entry name" value="Type_1_exporter"/>
</dbReference>
<evidence type="ECO:0000259" key="9">
    <source>
        <dbReference type="PROSITE" id="PS50929"/>
    </source>
</evidence>
<dbReference type="Gene3D" id="3.40.50.300">
    <property type="entry name" value="P-loop containing nucleotide triphosphate hydrolases"/>
    <property type="match status" value="1"/>
</dbReference>
<dbReference type="InterPro" id="IPR027417">
    <property type="entry name" value="P-loop_NTPase"/>
</dbReference>
<dbReference type="GO" id="GO:0016887">
    <property type="term" value="F:ATP hydrolysis activity"/>
    <property type="evidence" value="ECO:0007669"/>
    <property type="project" value="InterPro"/>
</dbReference>
<organism evidence="10">
    <name type="scientific">[Clostridium] nexile</name>
    <dbReference type="NCBI Taxonomy" id="29361"/>
    <lineage>
        <taxon>Bacteria</taxon>
        <taxon>Bacillati</taxon>
        <taxon>Bacillota</taxon>
        <taxon>Clostridia</taxon>
        <taxon>Lachnospirales</taxon>
        <taxon>Lachnospiraceae</taxon>
        <taxon>Tyzzerella</taxon>
    </lineage>
</organism>
<dbReference type="PANTHER" id="PTHR43394">
    <property type="entry name" value="ATP-DEPENDENT PERMEASE MDL1, MITOCHONDRIAL"/>
    <property type="match status" value="1"/>
</dbReference>
<dbReference type="Pfam" id="PF00005">
    <property type="entry name" value="ABC_tran"/>
    <property type="match status" value="1"/>
</dbReference>
<feature type="transmembrane region" description="Helical" evidence="7">
    <location>
        <begin position="32"/>
        <end position="57"/>
    </location>
</feature>
<dbReference type="PROSITE" id="PS50929">
    <property type="entry name" value="ABC_TM1F"/>
    <property type="match status" value="1"/>
</dbReference>
<evidence type="ECO:0000256" key="2">
    <source>
        <dbReference type="ARBA" id="ARBA00022692"/>
    </source>
</evidence>
<dbReference type="SMART" id="SM00382">
    <property type="entry name" value="AAA"/>
    <property type="match status" value="1"/>
</dbReference>
<evidence type="ECO:0000256" key="3">
    <source>
        <dbReference type="ARBA" id="ARBA00022741"/>
    </source>
</evidence>
<feature type="transmembrane region" description="Helical" evidence="7">
    <location>
        <begin position="174"/>
        <end position="191"/>
    </location>
</feature>
<evidence type="ECO:0000256" key="4">
    <source>
        <dbReference type="ARBA" id="ARBA00022840"/>
    </source>
</evidence>
<dbReference type="InterPro" id="IPR011527">
    <property type="entry name" value="ABC1_TM_dom"/>
</dbReference>
<dbReference type="Gene3D" id="1.20.1560.10">
    <property type="entry name" value="ABC transporter type 1, transmembrane domain"/>
    <property type="match status" value="1"/>
</dbReference>
<dbReference type="PROSITE" id="PS00211">
    <property type="entry name" value="ABC_TRANSPORTER_1"/>
    <property type="match status" value="1"/>
</dbReference>
<dbReference type="PROSITE" id="PS50893">
    <property type="entry name" value="ABC_TRANSPORTER_2"/>
    <property type="match status" value="1"/>
</dbReference>
<evidence type="ECO:0000259" key="8">
    <source>
        <dbReference type="PROSITE" id="PS50893"/>
    </source>
</evidence>
<feature type="transmembrane region" description="Helical" evidence="7">
    <location>
        <begin position="69"/>
        <end position="87"/>
    </location>
</feature>
<evidence type="ECO:0000256" key="6">
    <source>
        <dbReference type="ARBA" id="ARBA00023136"/>
    </source>
</evidence>
<keyword evidence="5 7" id="KW-1133">Transmembrane helix</keyword>
<name>A0A6N2VYT8_9FIRM</name>
<feature type="domain" description="ABC transporter" evidence="8">
    <location>
        <begin position="351"/>
        <end position="587"/>
    </location>
</feature>
<keyword evidence="4 10" id="KW-0067">ATP-binding</keyword>
<dbReference type="SUPFAM" id="SSF90123">
    <property type="entry name" value="ABC transporter transmembrane region"/>
    <property type="match status" value="1"/>
</dbReference>
<dbReference type="AlphaFoldDB" id="A0A6N2VYT8"/>
<gene>
    <name evidence="10" type="primary">apxIB</name>
    <name evidence="10" type="ORF">CNLFYP112_03035</name>
</gene>
<feature type="domain" description="ABC transmembrane type-1" evidence="9">
    <location>
        <begin position="33"/>
        <end position="317"/>
    </location>
</feature>